<proteinExistence type="predicted"/>
<sequence length="69" mass="8154">MLKIRICWHPDFEHEERGVFRDGGFWYLDGADMRSSLMALVQSWNIAHGPGSHWLEERPYDGEPLPIYH</sequence>
<reference evidence="1 2" key="1">
    <citation type="journal article" date="2019" name="Environ. Microbiol.">
        <title>Species interactions and distinct microbial communities in high Arctic permafrost affected cryosols are associated with the CH4 and CO2 gas fluxes.</title>
        <authorList>
            <person name="Altshuler I."/>
            <person name="Hamel J."/>
            <person name="Turney S."/>
            <person name="Magnuson E."/>
            <person name="Levesque R."/>
            <person name="Greer C."/>
            <person name="Whyte L.G."/>
        </authorList>
    </citation>
    <scope>NUCLEOTIDE SEQUENCE [LARGE SCALE GENOMIC DNA]</scope>
    <source>
        <strain evidence="1 2">S06.C</strain>
    </source>
</reference>
<protein>
    <submittedName>
        <fullName evidence="1">Uncharacterized protein</fullName>
    </submittedName>
</protein>
<gene>
    <name evidence="1" type="ORF">EAH82_01890</name>
</gene>
<dbReference type="EMBL" id="RCZI01000001">
    <property type="protein sequence ID" value="TPG30272.1"/>
    <property type="molecule type" value="Genomic_DNA"/>
</dbReference>
<dbReference type="OrthoDB" id="8855283at2"/>
<accession>A0A502E0N6</accession>
<evidence type="ECO:0000313" key="2">
    <source>
        <dbReference type="Proteomes" id="UP000319212"/>
    </source>
</evidence>
<dbReference type="AlphaFoldDB" id="A0A502E0N6"/>
<comment type="caution">
    <text evidence="1">The sequence shown here is derived from an EMBL/GenBank/DDBJ whole genome shotgun (WGS) entry which is preliminary data.</text>
</comment>
<name>A0A502E0N6_9BURK</name>
<organism evidence="1 2">
    <name type="scientific">Variovorax guangxiensis</name>
    <dbReference type="NCBI Taxonomy" id="1775474"/>
    <lineage>
        <taxon>Bacteria</taxon>
        <taxon>Pseudomonadati</taxon>
        <taxon>Pseudomonadota</taxon>
        <taxon>Betaproteobacteria</taxon>
        <taxon>Burkholderiales</taxon>
        <taxon>Comamonadaceae</taxon>
        <taxon>Variovorax</taxon>
    </lineage>
</organism>
<dbReference type="Proteomes" id="UP000319212">
    <property type="component" value="Unassembled WGS sequence"/>
</dbReference>
<dbReference type="RefSeq" id="WP_140838158.1">
    <property type="nucleotide sequence ID" value="NZ_RCZI01000001.1"/>
</dbReference>
<evidence type="ECO:0000313" key="1">
    <source>
        <dbReference type="EMBL" id="TPG30272.1"/>
    </source>
</evidence>